<dbReference type="GO" id="GO:0005987">
    <property type="term" value="P:sucrose catabolic process"/>
    <property type="evidence" value="ECO:0007669"/>
    <property type="project" value="TreeGrafter"/>
</dbReference>
<dbReference type="GO" id="GO:0004575">
    <property type="term" value="F:sucrose alpha-glucosidase activity"/>
    <property type="evidence" value="ECO:0007669"/>
    <property type="project" value="TreeGrafter"/>
</dbReference>
<dbReference type="GO" id="GO:0000025">
    <property type="term" value="P:maltose catabolic process"/>
    <property type="evidence" value="ECO:0007669"/>
    <property type="project" value="TreeGrafter"/>
</dbReference>
<dbReference type="SUPFAM" id="SSF51445">
    <property type="entry name" value="(Trans)glycosidases"/>
    <property type="match status" value="1"/>
</dbReference>
<dbReference type="PANTHER" id="PTHR10357">
    <property type="entry name" value="ALPHA-AMYLASE FAMILY MEMBER"/>
    <property type="match status" value="1"/>
</dbReference>
<evidence type="ECO:0000259" key="5">
    <source>
        <dbReference type="SMART" id="SM00642"/>
    </source>
</evidence>
<dbReference type="OrthoDB" id="1740265at2759"/>
<dbReference type="Gene3D" id="3.90.400.10">
    <property type="entry name" value="Oligo-1,6-glucosidase, Domain 2"/>
    <property type="match status" value="1"/>
</dbReference>
<evidence type="ECO:0000256" key="1">
    <source>
        <dbReference type="ARBA" id="ARBA00008061"/>
    </source>
</evidence>
<dbReference type="FunFam" id="3.90.400.10:FF:000002">
    <property type="entry name" value="Sucrose isomerase"/>
    <property type="match status" value="1"/>
</dbReference>
<proteinExistence type="inferred from homology"/>
<dbReference type="GO" id="GO:0004574">
    <property type="term" value="F:oligo-1,6-glucosidase activity"/>
    <property type="evidence" value="ECO:0007669"/>
    <property type="project" value="TreeGrafter"/>
</dbReference>
<dbReference type="InterPro" id="IPR017853">
    <property type="entry name" value="GH"/>
</dbReference>
<dbReference type="Pfam" id="PF00128">
    <property type="entry name" value="Alpha-amylase"/>
    <property type="match status" value="1"/>
</dbReference>
<dbReference type="InterPro" id="IPR045857">
    <property type="entry name" value="O16G_dom_2"/>
</dbReference>
<protein>
    <recommendedName>
        <fullName evidence="5">Glycosyl hydrolase family 13 catalytic domain-containing protein</fullName>
    </recommendedName>
</protein>
<keyword evidence="2" id="KW-0378">Hydrolase</keyword>
<dbReference type="FunFam" id="3.20.20.80:FF:000064">
    <property type="entry name" value="Oligo-1,6-glucosidase"/>
    <property type="match status" value="1"/>
</dbReference>
<dbReference type="InterPro" id="IPR013780">
    <property type="entry name" value="Glyco_hydro_b"/>
</dbReference>
<dbReference type="GO" id="GO:0033934">
    <property type="term" value="F:glucan 1,4-alpha-maltotriohydrolase activity"/>
    <property type="evidence" value="ECO:0007669"/>
    <property type="project" value="TreeGrafter"/>
</dbReference>
<dbReference type="AlphaFoldDB" id="A0A1E3QCD5"/>
<dbReference type="SMART" id="SM00642">
    <property type="entry name" value="Aamy"/>
    <property type="match status" value="1"/>
</dbReference>
<keyword evidence="7" id="KW-1185">Reference proteome</keyword>
<evidence type="ECO:0000313" key="6">
    <source>
        <dbReference type="EMBL" id="ODQ75363.1"/>
    </source>
</evidence>
<evidence type="ECO:0000313" key="7">
    <source>
        <dbReference type="Proteomes" id="UP000094385"/>
    </source>
</evidence>
<dbReference type="EMBL" id="KV454290">
    <property type="protein sequence ID" value="ODQ75363.1"/>
    <property type="molecule type" value="Genomic_DNA"/>
</dbReference>
<dbReference type="FunFam" id="3.20.20.80:FF:000087">
    <property type="entry name" value="Oligo-1,6-glucosidase IMA1"/>
    <property type="match status" value="1"/>
</dbReference>
<dbReference type="GO" id="GO:0004556">
    <property type="term" value="F:alpha-amylase activity"/>
    <property type="evidence" value="ECO:0007669"/>
    <property type="project" value="TreeGrafter"/>
</dbReference>
<gene>
    <name evidence="6" type="ORF">LIPSTDRAFT_205534</name>
</gene>
<name>A0A1E3QCD5_LIPST</name>
<evidence type="ECO:0000256" key="2">
    <source>
        <dbReference type="ARBA" id="ARBA00022801"/>
    </source>
</evidence>
<dbReference type="Gene3D" id="3.20.20.80">
    <property type="entry name" value="Glycosidases"/>
    <property type="match status" value="1"/>
</dbReference>
<dbReference type="SUPFAM" id="SSF51011">
    <property type="entry name" value="Glycosyl hydrolase domain"/>
    <property type="match status" value="1"/>
</dbReference>
<evidence type="ECO:0000256" key="3">
    <source>
        <dbReference type="ARBA" id="ARBA00023295"/>
    </source>
</evidence>
<keyword evidence="3" id="KW-0326">Glycosidase</keyword>
<reference evidence="6 7" key="1">
    <citation type="journal article" date="2016" name="Proc. Natl. Acad. Sci. U.S.A.">
        <title>Comparative genomics of biotechnologically important yeasts.</title>
        <authorList>
            <person name="Riley R."/>
            <person name="Haridas S."/>
            <person name="Wolfe K.H."/>
            <person name="Lopes M.R."/>
            <person name="Hittinger C.T."/>
            <person name="Goeker M."/>
            <person name="Salamov A.A."/>
            <person name="Wisecaver J.H."/>
            <person name="Long T.M."/>
            <person name="Calvey C.H."/>
            <person name="Aerts A.L."/>
            <person name="Barry K.W."/>
            <person name="Choi C."/>
            <person name="Clum A."/>
            <person name="Coughlan A.Y."/>
            <person name="Deshpande S."/>
            <person name="Douglass A.P."/>
            <person name="Hanson S.J."/>
            <person name="Klenk H.-P."/>
            <person name="LaButti K.M."/>
            <person name="Lapidus A."/>
            <person name="Lindquist E.A."/>
            <person name="Lipzen A.M."/>
            <person name="Meier-Kolthoff J.P."/>
            <person name="Ohm R.A."/>
            <person name="Otillar R.P."/>
            <person name="Pangilinan J.L."/>
            <person name="Peng Y."/>
            <person name="Rokas A."/>
            <person name="Rosa C.A."/>
            <person name="Scheuner C."/>
            <person name="Sibirny A.A."/>
            <person name="Slot J.C."/>
            <person name="Stielow J.B."/>
            <person name="Sun H."/>
            <person name="Kurtzman C.P."/>
            <person name="Blackwell M."/>
            <person name="Grigoriev I.V."/>
            <person name="Jeffries T.W."/>
        </authorList>
    </citation>
    <scope>NUCLEOTIDE SEQUENCE [LARGE SCALE GENOMIC DNA]</scope>
    <source>
        <strain evidence="6 7">NRRL Y-11557</strain>
    </source>
</reference>
<dbReference type="InterPro" id="IPR006047">
    <property type="entry name" value="GH13_cat_dom"/>
</dbReference>
<dbReference type="Proteomes" id="UP000094385">
    <property type="component" value="Unassembled WGS sequence"/>
</dbReference>
<dbReference type="PANTHER" id="PTHR10357:SF179">
    <property type="entry name" value="NEUTRAL AND BASIC AMINO ACID TRANSPORT PROTEIN RBAT"/>
    <property type="match status" value="1"/>
</dbReference>
<keyword evidence="4" id="KW-0462">Maltose metabolism</keyword>
<dbReference type="STRING" id="675824.A0A1E3QCD5"/>
<evidence type="ECO:0000256" key="4">
    <source>
        <dbReference type="ARBA" id="ARBA00026248"/>
    </source>
</evidence>
<organism evidence="6 7">
    <name type="scientific">Lipomyces starkeyi NRRL Y-11557</name>
    <dbReference type="NCBI Taxonomy" id="675824"/>
    <lineage>
        <taxon>Eukaryota</taxon>
        <taxon>Fungi</taxon>
        <taxon>Dikarya</taxon>
        <taxon>Ascomycota</taxon>
        <taxon>Saccharomycotina</taxon>
        <taxon>Lipomycetes</taxon>
        <taxon>Lipomycetales</taxon>
        <taxon>Lipomycetaceae</taxon>
        <taxon>Lipomyces</taxon>
    </lineage>
</organism>
<comment type="similarity">
    <text evidence="1">Belongs to the glycosyl hydrolase 13 family.</text>
</comment>
<dbReference type="CDD" id="cd11333">
    <property type="entry name" value="AmyAc_SI_OligoGlu_DGase"/>
    <property type="match status" value="1"/>
</dbReference>
<accession>A0A1E3QCD5</accession>
<feature type="domain" description="Glycosyl hydrolase family 13 catalytic" evidence="5">
    <location>
        <begin position="16"/>
        <end position="438"/>
    </location>
</feature>
<sequence>MTISKPAWWKDGTCYQIWPASYKDSNGDGLGDIPGIVSTLDYLKDLGIDIIWLSPMFDSPQADMGYDISNYEDVYPPYGTLADMEVLIREVHARGMRLILDLVVNHTSNEHAWFKESKKSKDNDKADWYIWRAPRIVDGKRQPPNNWRSIFGGSAWEYVPERDEYYLHLFCVEQPDLNWENQTTRLAIYDSAIEFWLKKGIDGFRVDTVNLYSKDTEYPDAEVVDAALPYQQATKYYVNGPRMHEWLKEIRREVLEKYGDVMIVGELPDTKSRDEILRYVSAQEQELGMVFDFDIFMLGGCGSIQKHELYQHALTDMKKAIMKTQGLVIGTDAWTTVVAENHDQGRSISRFATDDPKYHDKAGKLLAILLATLTGTLFIYQGQEIGMVNVPTSWGVEEYQDVSSQNYWNEMNVMYPGNEKLLKKALWALQKTARDNARTPMQWDGSANAGFTEGKPWMRVHDNYPEINVAAQRHDRDSIFTFWKHMLELRKTHSELFIHGIFKVCEFENLKTFTFIKESTSGDQALVVLNFSDEEQDIYIPASLKDENLELLIGNSDNQGKRLSAWEGRVYMRK</sequence>
<dbReference type="Gene3D" id="2.60.40.1180">
    <property type="entry name" value="Golgi alpha-mannosidase II"/>
    <property type="match status" value="1"/>
</dbReference>